<dbReference type="GO" id="GO:0004497">
    <property type="term" value="F:monooxygenase activity"/>
    <property type="evidence" value="ECO:0007669"/>
    <property type="project" value="UniProtKB-KW"/>
</dbReference>
<dbReference type="GO" id="GO:0020037">
    <property type="term" value="F:heme binding"/>
    <property type="evidence" value="ECO:0007669"/>
    <property type="project" value="InterPro"/>
</dbReference>
<protein>
    <submittedName>
        <fullName evidence="9">Cytochrome P450</fullName>
    </submittedName>
</protein>
<dbReference type="PROSITE" id="PS00086">
    <property type="entry name" value="CYTOCHROME_P450"/>
    <property type="match status" value="1"/>
</dbReference>
<evidence type="ECO:0000256" key="3">
    <source>
        <dbReference type="ARBA" id="ARBA00022723"/>
    </source>
</evidence>
<dbReference type="GO" id="GO:0016705">
    <property type="term" value="F:oxidoreductase activity, acting on paired donors, with incorporation or reduction of molecular oxygen"/>
    <property type="evidence" value="ECO:0007669"/>
    <property type="project" value="InterPro"/>
</dbReference>
<dbReference type="PRINTS" id="PR00463">
    <property type="entry name" value="EP450I"/>
</dbReference>
<evidence type="ECO:0000313" key="9">
    <source>
        <dbReference type="EMBL" id="MTE16241.1"/>
    </source>
</evidence>
<dbReference type="GO" id="GO:0005506">
    <property type="term" value="F:iron ion binding"/>
    <property type="evidence" value="ECO:0007669"/>
    <property type="project" value="InterPro"/>
</dbReference>
<dbReference type="PRINTS" id="PR00385">
    <property type="entry name" value="P450"/>
</dbReference>
<dbReference type="InterPro" id="IPR002401">
    <property type="entry name" value="Cyt_P450_E_grp-I"/>
</dbReference>
<dbReference type="InterPro" id="IPR050196">
    <property type="entry name" value="Cytochrome_P450_Monoox"/>
</dbReference>
<sequence length="498" mass="55860">MTAPATGSTELHPPRWQPAPMRWHNTPVTWGQSWRLALGLPKRVRERTIMQYLAADLPGQDDVLVARLPMAKFVIVRSPELVRQVLISNHENYVRGAEFDMLAVVFGQGLVTQRDDRLYHRNKRLVQPIFARSAIDQFDVPMVEAAQETARRLREAGKPVDVGVEMTRLMLDIVARTMFGTDLNGPISKIKLKRLLKFFGVGVITNVSRTLRPLSMWVVRRTEKPEKQAGSRLPIRAMRAASWIAAPHIMFELRGIENAVAGIIADHREGRITRKDNLLGLLMAATDPETGHSYTDLEIRDELMTFIGAGMETSATALTWVWKLLADHPAVRERLYEELGTVLAGRVPTAADVDKLVWTKAIFLETMRLYPPIMAFSKVALGEDVLAGYRIKPGTTIMVSMHGVHGNPRIWDRASEFDPTRYLPQNMTRPHREASLAFGAGKRICIAQNFATMEVVLAIATIAQQLDLCLATNEPIRPQLSFIGAPDKPLLMRAVPRP</sequence>
<comment type="caution">
    <text evidence="9">The sequence shown here is derived from an EMBL/GenBank/DDBJ whole genome shotgun (WGS) entry which is preliminary data.</text>
</comment>
<keyword evidence="3 7" id="KW-0479">Metal-binding</keyword>
<dbReference type="SUPFAM" id="SSF48264">
    <property type="entry name" value="Cytochrome P450"/>
    <property type="match status" value="1"/>
</dbReference>
<dbReference type="AlphaFoldDB" id="A0A6I3L3W1"/>
<evidence type="ECO:0000256" key="1">
    <source>
        <dbReference type="ARBA" id="ARBA00010617"/>
    </source>
</evidence>
<dbReference type="Proteomes" id="UP000432464">
    <property type="component" value="Unassembled WGS sequence"/>
</dbReference>
<proteinExistence type="inferred from homology"/>
<name>A0A6I3L3W1_9NOCA</name>
<dbReference type="RefSeq" id="WP_154790656.1">
    <property type="nucleotide sequence ID" value="NZ_WMBB01000013.1"/>
</dbReference>
<dbReference type="Gene3D" id="1.10.630.10">
    <property type="entry name" value="Cytochrome P450"/>
    <property type="match status" value="1"/>
</dbReference>
<dbReference type="PANTHER" id="PTHR24291">
    <property type="entry name" value="CYTOCHROME P450 FAMILY 4"/>
    <property type="match status" value="1"/>
</dbReference>
<evidence type="ECO:0000256" key="8">
    <source>
        <dbReference type="RuleBase" id="RU000461"/>
    </source>
</evidence>
<keyword evidence="4 8" id="KW-0560">Oxidoreductase</keyword>
<organism evidence="9 10">
    <name type="scientific">Nocardia aurantiaca</name>
    <dbReference type="NCBI Taxonomy" id="2675850"/>
    <lineage>
        <taxon>Bacteria</taxon>
        <taxon>Bacillati</taxon>
        <taxon>Actinomycetota</taxon>
        <taxon>Actinomycetes</taxon>
        <taxon>Mycobacteriales</taxon>
        <taxon>Nocardiaceae</taxon>
        <taxon>Nocardia</taxon>
    </lineage>
</organism>
<comment type="cofactor">
    <cofactor evidence="7">
        <name>heme</name>
        <dbReference type="ChEBI" id="CHEBI:30413"/>
    </cofactor>
</comment>
<evidence type="ECO:0000313" key="10">
    <source>
        <dbReference type="Proteomes" id="UP000432464"/>
    </source>
</evidence>
<dbReference type="EMBL" id="WMBB01000013">
    <property type="protein sequence ID" value="MTE16241.1"/>
    <property type="molecule type" value="Genomic_DNA"/>
</dbReference>
<dbReference type="PANTHER" id="PTHR24291:SF50">
    <property type="entry name" value="BIFUNCTIONAL ALBAFLAVENONE MONOOXYGENASE_TERPENE SYNTHASE"/>
    <property type="match status" value="1"/>
</dbReference>
<evidence type="ECO:0000256" key="5">
    <source>
        <dbReference type="ARBA" id="ARBA00023004"/>
    </source>
</evidence>
<evidence type="ECO:0000256" key="6">
    <source>
        <dbReference type="ARBA" id="ARBA00023033"/>
    </source>
</evidence>
<gene>
    <name evidence="9" type="ORF">GLP40_26165</name>
</gene>
<dbReference type="InterPro" id="IPR017972">
    <property type="entry name" value="Cyt_P450_CS"/>
</dbReference>
<keyword evidence="2 7" id="KW-0349">Heme</keyword>
<dbReference type="InterPro" id="IPR001128">
    <property type="entry name" value="Cyt_P450"/>
</dbReference>
<accession>A0A6I3L3W1</accession>
<evidence type="ECO:0000256" key="4">
    <source>
        <dbReference type="ARBA" id="ARBA00023002"/>
    </source>
</evidence>
<keyword evidence="6 8" id="KW-0503">Monooxygenase</keyword>
<dbReference type="InterPro" id="IPR036396">
    <property type="entry name" value="Cyt_P450_sf"/>
</dbReference>
<keyword evidence="5 7" id="KW-0408">Iron</keyword>
<comment type="similarity">
    <text evidence="1 8">Belongs to the cytochrome P450 family.</text>
</comment>
<reference evidence="9 10" key="1">
    <citation type="submission" date="2019-11" db="EMBL/GenBank/DDBJ databases">
        <title>Nocardia sp. nov. CT2-14 isolated from soil.</title>
        <authorList>
            <person name="Kanchanasin P."/>
            <person name="Tanasupawat S."/>
            <person name="Yuki M."/>
            <person name="Kudo T."/>
        </authorList>
    </citation>
    <scope>NUCLEOTIDE SEQUENCE [LARGE SCALE GENOMIC DNA]</scope>
    <source>
        <strain evidence="9 10">CT2-14</strain>
    </source>
</reference>
<evidence type="ECO:0000256" key="7">
    <source>
        <dbReference type="PIRSR" id="PIRSR602401-1"/>
    </source>
</evidence>
<evidence type="ECO:0000256" key="2">
    <source>
        <dbReference type="ARBA" id="ARBA00022617"/>
    </source>
</evidence>
<dbReference type="Pfam" id="PF00067">
    <property type="entry name" value="p450"/>
    <property type="match status" value="1"/>
</dbReference>
<keyword evidence="10" id="KW-1185">Reference proteome</keyword>
<feature type="binding site" description="axial binding residue" evidence="7">
    <location>
        <position position="445"/>
    </location>
    <ligand>
        <name>heme</name>
        <dbReference type="ChEBI" id="CHEBI:30413"/>
    </ligand>
    <ligandPart>
        <name>Fe</name>
        <dbReference type="ChEBI" id="CHEBI:18248"/>
    </ligandPart>
</feature>